<organism evidence="1 2">
    <name type="scientific">Lacibacterium aquatile</name>
    <dbReference type="NCBI Taxonomy" id="1168082"/>
    <lineage>
        <taxon>Bacteria</taxon>
        <taxon>Pseudomonadati</taxon>
        <taxon>Pseudomonadota</taxon>
        <taxon>Alphaproteobacteria</taxon>
        <taxon>Rhodospirillales</taxon>
        <taxon>Rhodospirillaceae</taxon>
    </lineage>
</organism>
<protein>
    <submittedName>
        <fullName evidence="1">Uncharacterized protein</fullName>
    </submittedName>
</protein>
<accession>A0ABW5DU90</accession>
<evidence type="ECO:0000313" key="1">
    <source>
        <dbReference type="EMBL" id="MFD2264702.1"/>
    </source>
</evidence>
<comment type="caution">
    <text evidence="1">The sequence shown here is derived from an EMBL/GenBank/DDBJ whole genome shotgun (WGS) entry which is preliminary data.</text>
</comment>
<proteinExistence type="predicted"/>
<dbReference type="RefSeq" id="WP_379877814.1">
    <property type="nucleotide sequence ID" value="NZ_JBHUIP010000014.1"/>
</dbReference>
<name>A0ABW5DU90_9PROT</name>
<evidence type="ECO:0000313" key="2">
    <source>
        <dbReference type="Proteomes" id="UP001597295"/>
    </source>
</evidence>
<sequence length="263" mass="29057">MATEENIRSMEAAMSYRVRSATIGENLSKALAHGDVALHEDGTWEVLVNPFATVNWRFGGRPPPFPCGKLIGFLFRHAYGHGAVPLGCRTCYKVQIKPRTLRELSATLPILESVPHASKAGTGLGAQYHSGVYSALFYLNGLEEARSVYKVVRDAVDRTPKLGPDVPVAIKRGCTEYEVHCGPSDRFSFDQKLEPVEAFLLSRLRPLNAASITPKPHQAVFMRWIQVAYQVGDDTYRDFTDGRRLYPATVAYDPNSGAALSQD</sequence>
<keyword evidence="2" id="KW-1185">Reference proteome</keyword>
<reference evidence="2" key="1">
    <citation type="journal article" date="2019" name="Int. J. Syst. Evol. Microbiol.">
        <title>The Global Catalogue of Microorganisms (GCM) 10K type strain sequencing project: providing services to taxonomists for standard genome sequencing and annotation.</title>
        <authorList>
            <consortium name="The Broad Institute Genomics Platform"/>
            <consortium name="The Broad Institute Genome Sequencing Center for Infectious Disease"/>
            <person name="Wu L."/>
            <person name="Ma J."/>
        </authorList>
    </citation>
    <scope>NUCLEOTIDE SEQUENCE [LARGE SCALE GENOMIC DNA]</scope>
    <source>
        <strain evidence="2">CGMCC 1.19062</strain>
    </source>
</reference>
<dbReference type="EMBL" id="JBHUIP010000014">
    <property type="protein sequence ID" value="MFD2264702.1"/>
    <property type="molecule type" value="Genomic_DNA"/>
</dbReference>
<gene>
    <name evidence="1" type="ORF">ACFSM5_17490</name>
</gene>
<dbReference type="Proteomes" id="UP001597295">
    <property type="component" value="Unassembled WGS sequence"/>
</dbReference>